<evidence type="ECO:0000256" key="1">
    <source>
        <dbReference type="ARBA" id="ARBA00004141"/>
    </source>
</evidence>
<keyword evidence="4 7" id="KW-1133">Transmembrane helix</keyword>
<dbReference type="Gene3D" id="1.20.1250.20">
    <property type="entry name" value="MFS general substrate transporter like domains"/>
    <property type="match status" value="2"/>
</dbReference>
<feature type="transmembrane region" description="Helical" evidence="7">
    <location>
        <begin position="66"/>
        <end position="87"/>
    </location>
</feature>
<dbReference type="Proteomes" id="UP000054771">
    <property type="component" value="Unassembled WGS sequence"/>
</dbReference>
<evidence type="ECO:0000256" key="5">
    <source>
        <dbReference type="ARBA" id="ARBA00023136"/>
    </source>
</evidence>
<evidence type="ECO:0000256" key="2">
    <source>
        <dbReference type="ARBA" id="ARBA00022448"/>
    </source>
</evidence>
<feature type="transmembrane region" description="Helical" evidence="7">
    <location>
        <begin position="440"/>
        <end position="464"/>
    </location>
</feature>
<evidence type="ECO:0000256" key="4">
    <source>
        <dbReference type="ARBA" id="ARBA00022989"/>
    </source>
</evidence>
<dbReference type="InterPro" id="IPR036259">
    <property type="entry name" value="MFS_trans_sf"/>
</dbReference>
<dbReference type="PANTHER" id="PTHR23506">
    <property type="entry name" value="GH10249P"/>
    <property type="match status" value="1"/>
</dbReference>
<feature type="transmembrane region" description="Helical" evidence="7">
    <location>
        <begin position="294"/>
        <end position="317"/>
    </location>
</feature>
<gene>
    <name evidence="9" type="ORF">ASPCAL05967</name>
</gene>
<proteinExistence type="predicted"/>
<dbReference type="OMA" id="SPRIWAD"/>
<dbReference type="InterPro" id="IPR011701">
    <property type="entry name" value="MFS"/>
</dbReference>
<feature type="region of interest" description="Disordered" evidence="6">
    <location>
        <begin position="216"/>
        <end position="288"/>
    </location>
</feature>
<comment type="subcellular location">
    <subcellularLocation>
        <location evidence="1">Membrane</location>
        <topology evidence="1">Multi-pass membrane protein</topology>
    </subcellularLocation>
</comment>
<protein>
    <recommendedName>
        <fullName evidence="8">Major facilitator superfamily (MFS) profile domain-containing protein</fullName>
    </recommendedName>
</protein>
<dbReference type="STRING" id="454130.A0A0U5FZ84"/>
<reference evidence="10" key="1">
    <citation type="journal article" date="2016" name="Genome Announc.">
        <title>Draft genome sequences of fungus Aspergillus calidoustus.</title>
        <authorList>
            <person name="Horn F."/>
            <person name="Linde J."/>
            <person name="Mattern D.J."/>
            <person name="Walther G."/>
            <person name="Guthke R."/>
            <person name="Scherlach K."/>
            <person name="Martin K."/>
            <person name="Brakhage A.A."/>
            <person name="Petzke L."/>
            <person name="Valiante V."/>
        </authorList>
    </citation>
    <scope>NUCLEOTIDE SEQUENCE [LARGE SCALE GENOMIC DNA]</scope>
    <source>
        <strain evidence="10">SF006504</strain>
    </source>
</reference>
<feature type="transmembrane region" description="Helical" evidence="7">
    <location>
        <begin position="129"/>
        <end position="145"/>
    </location>
</feature>
<sequence length="515" mass="55271">MLTRLWAHKEPTRPFLLEWRASKGFIIFVVCFAVFTDILLYGIIVPVTPTALNERAGVGEDDEQRWTSILLGLYGGALLAFSPPAGYLADRIESRRWPLIAGLVALGASTALLCVGTHIGLWIAGRLCQGASAAVVWTVGCALLVDTVDKDGLGQALGYIGMGMTFGAMGGPLVGGVLYEHGGYYSVYALAFALIALDIVFRVVMIERKHAVKWLRDESESQGEGEEAVREGEKRGGPGDDASPGAGTTDLDIERQKESGPSSQPVFGPSTDAPNATTPESTPHPTTKKRKGALYTLLASSRILVCLWAYFILSLLLTSFDSVLPLFVEETFHWQQTAQGLIFIPLTIPHIIDPVIGFINDRYPSSRRYIASGAFFAAIPVLVCLRFVDHASTRNIVLLCALLALLGLCLASMLAILLVEVSYVVREKEEKVPEVWGKGGAMALAYGVLNSAFAGGSLVGPFLAGFIRESQGWGTMAWVLAIVVGITGVPVLLLLGGFLFKKRKGNEADAEAVGQ</sequence>
<evidence type="ECO:0000256" key="6">
    <source>
        <dbReference type="SAM" id="MobiDB-lite"/>
    </source>
</evidence>
<keyword evidence="3 7" id="KW-0812">Transmembrane</keyword>
<evidence type="ECO:0000259" key="8">
    <source>
        <dbReference type="PROSITE" id="PS50850"/>
    </source>
</evidence>
<dbReference type="SUPFAM" id="SSF103473">
    <property type="entry name" value="MFS general substrate transporter"/>
    <property type="match status" value="1"/>
</dbReference>
<dbReference type="GO" id="GO:0022857">
    <property type="term" value="F:transmembrane transporter activity"/>
    <property type="evidence" value="ECO:0007669"/>
    <property type="project" value="InterPro"/>
</dbReference>
<feature type="compositionally biased region" description="Basic and acidic residues" evidence="6">
    <location>
        <begin position="227"/>
        <end position="238"/>
    </location>
</feature>
<dbReference type="PANTHER" id="PTHR23506:SF23">
    <property type="entry name" value="GH10249P"/>
    <property type="match status" value="1"/>
</dbReference>
<dbReference type="InterPro" id="IPR050930">
    <property type="entry name" value="MFS_Vesicular_Transporter"/>
</dbReference>
<name>A0A0U5FZ84_ASPCI</name>
<feature type="transmembrane region" description="Helical" evidence="7">
    <location>
        <begin position="25"/>
        <end position="46"/>
    </location>
</feature>
<evidence type="ECO:0000313" key="10">
    <source>
        <dbReference type="Proteomes" id="UP000054771"/>
    </source>
</evidence>
<dbReference type="CDD" id="cd17325">
    <property type="entry name" value="MFS_MdtG_SLC18_like"/>
    <property type="match status" value="1"/>
</dbReference>
<keyword evidence="10" id="KW-1185">Reference proteome</keyword>
<feature type="transmembrane region" description="Helical" evidence="7">
    <location>
        <begin position="157"/>
        <end position="179"/>
    </location>
</feature>
<dbReference type="InterPro" id="IPR020846">
    <property type="entry name" value="MFS_dom"/>
</dbReference>
<feature type="transmembrane region" description="Helical" evidence="7">
    <location>
        <begin position="369"/>
        <end position="388"/>
    </location>
</feature>
<dbReference type="AlphaFoldDB" id="A0A0U5FZ84"/>
<evidence type="ECO:0000313" key="9">
    <source>
        <dbReference type="EMBL" id="CEL04843.1"/>
    </source>
</evidence>
<feature type="transmembrane region" description="Helical" evidence="7">
    <location>
        <begin position="185"/>
        <end position="206"/>
    </location>
</feature>
<keyword evidence="5 7" id="KW-0472">Membrane</keyword>
<organism evidence="9 10">
    <name type="scientific">Aspergillus calidoustus</name>
    <dbReference type="NCBI Taxonomy" id="454130"/>
    <lineage>
        <taxon>Eukaryota</taxon>
        <taxon>Fungi</taxon>
        <taxon>Dikarya</taxon>
        <taxon>Ascomycota</taxon>
        <taxon>Pezizomycotina</taxon>
        <taxon>Eurotiomycetes</taxon>
        <taxon>Eurotiomycetidae</taxon>
        <taxon>Eurotiales</taxon>
        <taxon>Aspergillaceae</taxon>
        <taxon>Aspergillus</taxon>
        <taxon>Aspergillus subgen. Nidulantes</taxon>
    </lineage>
</organism>
<feature type="transmembrane region" description="Helical" evidence="7">
    <location>
        <begin position="394"/>
        <end position="419"/>
    </location>
</feature>
<feature type="transmembrane region" description="Helical" evidence="7">
    <location>
        <begin position="337"/>
        <end position="357"/>
    </location>
</feature>
<dbReference type="GO" id="GO:0016020">
    <property type="term" value="C:membrane"/>
    <property type="evidence" value="ECO:0007669"/>
    <property type="project" value="UniProtKB-SubCell"/>
</dbReference>
<feature type="compositionally biased region" description="Polar residues" evidence="6">
    <location>
        <begin position="272"/>
        <end position="285"/>
    </location>
</feature>
<dbReference type="OrthoDB" id="5086884at2759"/>
<keyword evidence="2" id="KW-0813">Transport</keyword>
<feature type="domain" description="Major facilitator superfamily (MFS) profile" evidence="8">
    <location>
        <begin position="26"/>
        <end position="504"/>
    </location>
</feature>
<dbReference type="EMBL" id="CDMC01000004">
    <property type="protein sequence ID" value="CEL04843.1"/>
    <property type="molecule type" value="Genomic_DNA"/>
</dbReference>
<accession>A0A0U5FZ84</accession>
<evidence type="ECO:0000256" key="7">
    <source>
        <dbReference type="SAM" id="Phobius"/>
    </source>
</evidence>
<evidence type="ECO:0000256" key="3">
    <source>
        <dbReference type="ARBA" id="ARBA00022692"/>
    </source>
</evidence>
<feature type="transmembrane region" description="Helical" evidence="7">
    <location>
        <begin position="476"/>
        <end position="500"/>
    </location>
</feature>
<feature type="transmembrane region" description="Helical" evidence="7">
    <location>
        <begin position="99"/>
        <end position="123"/>
    </location>
</feature>
<dbReference type="Pfam" id="PF07690">
    <property type="entry name" value="MFS_1"/>
    <property type="match status" value="1"/>
</dbReference>
<dbReference type="PROSITE" id="PS50850">
    <property type="entry name" value="MFS"/>
    <property type="match status" value="1"/>
</dbReference>